<dbReference type="InterPro" id="IPR035984">
    <property type="entry name" value="Acyl-CoA-binding_sf"/>
</dbReference>
<dbReference type="PRINTS" id="PR00689">
    <property type="entry name" value="ACOABINDINGP"/>
</dbReference>
<dbReference type="RefSeq" id="WP_112748400.1">
    <property type="nucleotide sequence ID" value="NZ_QMFY01000010.1"/>
</dbReference>
<dbReference type="Gene3D" id="1.20.80.10">
    <property type="match status" value="1"/>
</dbReference>
<dbReference type="PANTHER" id="PTHR23310:SF62">
    <property type="entry name" value="ACYL-COA BINDING PROTEIN 1, ISOFORM A"/>
    <property type="match status" value="1"/>
</dbReference>
<keyword evidence="4" id="KW-1185">Reference proteome</keyword>
<evidence type="ECO:0000256" key="1">
    <source>
        <dbReference type="ARBA" id="ARBA00023121"/>
    </source>
</evidence>
<keyword evidence="1" id="KW-0446">Lipid-binding</keyword>
<dbReference type="OrthoDB" id="981216at2"/>
<proteinExistence type="predicted"/>
<dbReference type="GO" id="GO:0000062">
    <property type="term" value="F:fatty-acyl-CoA binding"/>
    <property type="evidence" value="ECO:0007669"/>
    <property type="project" value="InterPro"/>
</dbReference>
<dbReference type="Pfam" id="PF00887">
    <property type="entry name" value="ACBP"/>
    <property type="match status" value="1"/>
</dbReference>
<evidence type="ECO:0000313" key="4">
    <source>
        <dbReference type="Proteomes" id="UP000251889"/>
    </source>
</evidence>
<evidence type="ECO:0000259" key="2">
    <source>
        <dbReference type="PROSITE" id="PS51228"/>
    </source>
</evidence>
<organism evidence="3 4">
    <name type="scientific">Pseudochryseolinea flava</name>
    <dbReference type="NCBI Taxonomy" id="2059302"/>
    <lineage>
        <taxon>Bacteria</taxon>
        <taxon>Pseudomonadati</taxon>
        <taxon>Bacteroidota</taxon>
        <taxon>Cytophagia</taxon>
        <taxon>Cytophagales</taxon>
        <taxon>Fulvivirgaceae</taxon>
        <taxon>Pseudochryseolinea</taxon>
    </lineage>
</organism>
<accession>A0A364Y1H6</accession>
<dbReference type="PROSITE" id="PS51228">
    <property type="entry name" value="ACB_2"/>
    <property type="match status" value="1"/>
</dbReference>
<dbReference type="InterPro" id="IPR022408">
    <property type="entry name" value="Acyl-CoA-binding_prot_CS"/>
</dbReference>
<dbReference type="PANTHER" id="PTHR23310">
    <property type="entry name" value="ACYL-COA-BINDING PROTEIN, ACBP"/>
    <property type="match status" value="1"/>
</dbReference>
<comment type="caution">
    <text evidence="3">The sequence shown here is derived from an EMBL/GenBank/DDBJ whole genome shotgun (WGS) entry which is preliminary data.</text>
</comment>
<dbReference type="Proteomes" id="UP000251889">
    <property type="component" value="Unassembled WGS sequence"/>
</dbReference>
<dbReference type="PROSITE" id="PS00880">
    <property type="entry name" value="ACB_1"/>
    <property type="match status" value="1"/>
</dbReference>
<sequence length="87" mass="9791">MATQEQFQQAVEKSKALTKRPSNEELLLLYALFKQATEGDVSGDRPGGFDFKAIAKFDAWADQKGKSKETSIDEYVSLVEKLQQQYA</sequence>
<dbReference type="InterPro" id="IPR000582">
    <property type="entry name" value="Acyl-CoA-binding_protein"/>
</dbReference>
<protein>
    <submittedName>
        <fullName evidence="3">Acyl-CoA-binding protein</fullName>
    </submittedName>
</protein>
<evidence type="ECO:0000313" key="3">
    <source>
        <dbReference type="EMBL" id="RAV99613.1"/>
    </source>
</evidence>
<name>A0A364Y1H6_9BACT</name>
<feature type="domain" description="ACB" evidence="2">
    <location>
        <begin position="3"/>
        <end position="87"/>
    </location>
</feature>
<dbReference type="EMBL" id="QMFY01000010">
    <property type="protein sequence ID" value="RAV99613.1"/>
    <property type="molecule type" value="Genomic_DNA"/>
</dbReference>
<dbReference type="GO" id="GO:0006631">
    <property type="term" value="P:fatty acid metabolic process"/>
    <property type="evidence" value="ECO:0007669"/>
    <property type="project" value="TreeGrafter"/>
</dbReference>
<dbReference type="AlphaFoldDB" id="A0A364Y1H6"/>
<dbReference type="SUPFAM" id="SSF47027">
    <property type="entry name" value="Acyl-CoA binding protein"/>
    <property type="match status" value="1"/>
</dbReference>
<dbReference type="InterPro" id="IPR014352">
    <property type="entry name" value="FERM/acyl-CoA-bd_prot_sf"/>
</dbReference>
<reference evidence="3 4" key="1">
    <citation type="submission" date="2018-06" db="EMBL/GenBank/DDBJ databases">
        <title>Chryseolinea flavus sp. nov., a member of the phylum Bacteroidetes isolated from soil.</title>
        <authorList>
            <person name="Li Y."/>
            <person name="Wang J."/>
        </authorList>
    </citation>
    <scope>NUCLEOTIDE SEQUENCE [LARGE SCALE GENOMIC DNA]</scope>
    <source>
        <strain evidence="3 4">SDU1-6</strain>
    </source>
</reference>
<gene>
    <name evidence="3" type="ORF">DQQ10_18610</name>
</gene>